<evidence type="ECO:0000313" key="3">
    <source>
        <dbReference type="EMBL" id="CAF5069151.1"/>
    </source>
</evidence>
<gene>
    <name evidence="4" type="ORF">GIL414_LOCUS61048</name>
    <name evidence="2" type="ORF">OVN521_LOCUS30888</name>
    <name evidence="3" type="ORF">SMN809_LOCUS60197</name>
</gene>
<organism evidence="2 5">
    <name type="scientific">Rotaria magnacalcarata</name>
    <dbReference type="NCBI Taxonomy" id="392030"/>
    <lineage>
        <taxon>Eukaryota</taxon>
        <taxon>Metazoa</taxon>
        <taxon>Spiralia</taxon>
        <taxon>Gnathifera</taxon>
        <taxon>Rotifera</taxon>
        <taxon>Eurotatoria</taxon>
        <taxon>Bdelloidea</taxon>
        <taxon>Philodinida</taxon>
        <taxon>Philodinidae</taxon>
        <taxon>Rotaria</taxon>
    </lineage>
</organism>
<evidence type="ECO:0000313" key="2">
    <source>
        <dbReference type="EMBL" id="CAF4290037.1"/>
    </source>
</evidence>
<proteinExistence type="predicted"/>
<dbReference type="EMBL" id="CAJOBI010233146">
    <property type="protein sequence ID" value="CAF5069151.1"/>
    <property type="molecule type" value="Genomic_DNA"/>
</dbReference>
<reference evidence="2" key="1">
    <citation type="submission" date="2021-02" db="EMBL/GenBank/DDBJ databases">
        <authorList>
            <person name="Nowell W R."/>
        </authorList>
    </citation>
    <scope>NUCLEOTIDE SEQUENCE</scope>
</reference>
<dbReference type="Proteomes" id="UP000681720">
    <property type="component" value="Unassembled WGS sequence"/>
</dbReference>
<evidence type="ECO:0000313" key="5">
    <source>
        <dbReference type="Proteomes" id="UP000663866"/>
    </source>
</evidence>
<dbReference type="AlphaFoldDB" id="A0A820HES5"/>
<dbReference type="EMBL" id="CAJOBG010012684">
    <property type="protein sequence ID" value="CAF4290037.1"/>
    <property type="molecule type" value="Genomic_DNA"/>
</dbReference>
<keyword evidence="5" id="KW-1185">Reference proteome</keyword>
<sequence length="89" mass="10327">MGRRRDLDNEDNEQQTSSVVSRISSDLSKYESQNSPIRNLDENKMNDDDNDLLIHDTILPHRKRIKKDPRQIVQSSEATNYGKRLNVSS</sequence>
<feature type="region of interest" description="Disordered" evidence="1">
    <location>
        <begin position="1"/>
        <end position="48"/>
    </location>
</feature>
<dbReference type="Proteomes" id="UP000676336">
    <property type="component" value="Unassembled WGS sequence"/>
</dbReference>
<dbReference type="Proteomes" id="UP000663866">
    <property type="component" value="Unassembled WGS sequence"/>
</dbReference>
<accession>A0A820HES5</accession>
<evidence type="ECO:0000313" key="4">
    <source>
        <dbReference type="EMBL" id="CAF5069945.1"/>
    </source>
</evidence>
<feature type="compositionally biased region" description="Low complexity" evidence="1">
    <location>
        <begin position="17"/>
        <end position="27"/>
    </location>
</feature>
<evidence type="ECO:0000256" key="1">
    <source>
        <dbReference type="SAM" id="MobiDB-lite"/>
    </source>
</evidence>
<protein>
    <submittedName>
        <fullName evidence="2">Uncharacterized protein</fullName>
    </submittedName>
</protein>
<comment type="caution">
    <text evidence="2">The sequence shown here is derived from an EMBL/GenBank/DDBJ whole genome shotgun (WGS) entry which is preliminary data.</text>
</comment>
<feature type="region of interest" description="Disordered" evidence="1">
    <location>
        <begin position="65"/>
        <end position="89"/>
    </location>
</feature>
<name>A0A820HES5_9BILA</name>
<dbReference type="EMBL" id="CAJOBJ010238250">
    <property type="protein sequence ID" value="CAF5069945.1"/>
    <property type="molecule type" value="Genomic_DNA"/>
</dbReference>